<feature type="coiled-coil region" evidence="1">
    <location>
        <begin position="1"/>
        <end position="36"/>
    </location>
</feature>
<dbReference type="AlphaFoldDB" id="A0A814Q2A9"/>
<dbReference type="Proteomes" id="UP000663879">
    <property type="component" value="Unassembled WGS sequence"/>
</dbReference>
<keyword evidence="1" id="KW-0175">Coiled coil</keyword>
<gene>
    <name evidence="2" type="ORF">OXX778_LOCUS21728</name>
</gene>
<feature type="non-terminal residue" evidence="2">
    <location>
        <position position="1"/>
    </location>
</feature>
<organism evidence="2 3">
    <name type="scientific">Brachionus calyciflorus</name>
    <dbReference type="NCBI Taxonomy" id="104777"/>
    <lineage>
        <taxon>Eukaryota</taxon>
        <taxon>Metazoa</taxon>
        <taxon>Spiralia</taxon>
        <taxon>Gnathifera</taxon>
        <taxon>Rotifera</taxon>
        <taxon>Eurotatoria</taxon>
        <taxon>Monogononta</taxon>
        <taxon>Pseudotrocha</taxon>
        <taxon>Ploima</taxon>
        <taxon>Brachionidae</taxon>
        <taxon>Brachionus</taxon>
    </lineage>
</organism>
<dbReference type="EMBL" id="CAJNOC010008303">
    <property type="protein sequence ID" value="CAF1113513.1"/>
    <property type="molecule type" value="Genomic_DNA"/>
</dbReference>
<evidence type="ECO:0000256" key="1">
    <source>
        <dbReference type="SAM" id="Coils"/>
    </source>
</evidence>
<evidence type="ECO:0000313" key="3">
    <source>
        <dbReference type="Proteomes" id="UP000663879"/>
    </source>
</evidence>
<evidence type="ECO:0000313" key="2">
    <source>
        <dbReference type="EMBL" id="CAF1113513.1"/>
    </source>
</evidence>
<keyword evidence="3" id="KW-1185">Reference proteome</keyword>
<comment type="caution">
    <text evidence="2">The sequence shown here is derived from an EMBL/GenBank/DDBJ whole genome shotgun (WGS) entry which is preliminary data.</text>
</comment>
<sequence length="88" mass="10355">MKNLKQEFINLESRIIEQYDDKIKKFNENLVKLYDANTKLAKELSLRIKACRICSKNGECSNYTNFVNPQTEFLAEKPGRYILHCSYS</sequence>
<reference evidence="2" key="1">
    <citation type="submission" date="2021-02" db="EMBL/GenBank/DDBJ databases">
        <authorList>
            <person name="Nowell W R."/>
        </authorList>
    </citation>
    <scope>NUCLEOTIDE SEQUENCE</scope>
    <source>
        <strain evidence="2">Ploen Becks lab</strain>
    </source>
</reference>
<accession>A0A814Q2A9</accession>
<proteinExistence type="predicted"/>
<name>A0A814Q2A9_9BILA</name>
<protein>
    <submittedName>
        <fullName evidence="2">Uncharacterized protein</fullName>
    </submittedName>
</protein>